<reference evidence="1 2" key="1">
    <citation type="journal article" date="2015" name="Sci. Rep.">
        <title>The power of single molecule real-time sequencing technology in the de novo assembly of a eukaryotic genome.</title>
        <authorList>
            <person name="Sakai H."/>
            <person name="Naito K."/>
            <person name="Ogiso-Tanaka E."/>
            <person name="Takahashi Y."/>
            <person name="Iseki K."/>
            <person name="Muto C."/>
            <person name="Satou K."/>
            <person name="Teruya K."/>
            <person name="Shiroma A."/>
            <person name="Shimoji M."/>
            <person name="Hirano T."/>
            <person name="Itoh T."/>
            <person name="Kaga A."/>
            <person name="Tomooka N."/>
        </authorList>
    </citation>
    <scope>NUCLEOTIDE SEQUENCE [LARGE SCALE GENOMIC DNA]</scope>
    <source>
        <strain evidence="2">cv. Shumari</strain>
    </source>
</reference>
<evidence type="ECO:0000313" key="2">
    <source>
        <dbReference type="Proteomes" id="UP000291084"/>
    </source>
</evidence>
<gene>
    <name evidence="1" type="primary">Vigan.04G300000</name>
    <name evidence="1" type="ORF">VIGAN_04300000</name>
</gene>
<proteinExistence type="predicted"/>
<evidence type="ECO:0000313" key="1">
    <source>
        <dbReference type="EMBL" id="BAT85448.1"/>
    </source>
</evidence>
<organism evidence="1 2">
    <name type="scientific">Vigna angularis var. angularis</name>
    <dbReference type="NCBI Taxonomy" id="157739"/>
    <lineage>
        <taxon>Eukaryota</taxon>
        <taxon>Viridiplantae</taxon>
        <taxon>Streptophyta</taxon>
        <taxon>Embryophyta</taxon>
        <taxon>Tracheophyta</taxon>
        <taxon>Spermatophyta</taxon>
        <taxon>Magnoliopsida</taxon>
        <taxon>eudicotyledons</taxon>
        <taxon>Gunneridae</taxon>
        <taxon>Pentapetalae</taxon>
        <taxon>rosids</taxon>
        <taxon>fabids</taxon>
        <taxon>Fabales</taxon>
        <taxon>Fabaceae</taxon>
        <taxon>Papilionoideae</taxon>
        <taxon>50 kb inversion clade</taxon>
        <taxon>NPAAA clade</taxon>
        <taxon>indigoferoid/millettioid clade</taxon>
        <taxon>Phaseoleae</taxon>
        <taxon>Vigna</taxon>
    </lineage>
</organism>
<dbReference type="EMBL" id="AP015037">
    <property type="protein sequence ID" value="BAT85448.1"/>
    <property type="molecule type" value="Genomic_DNA"/>
</dbReference>
<protein>
    <submittedName>
        <fullName evidence="1">Uncharacterized protein</fullName>
    </submittedName>
</protein>
<dbReference type="AlphaFoldDB" id="A0A0S3RY48"/>
<keyword evidence="2" id="KW-1185">Reference proteome</keyword>
<name>A0A0S3RY48_PHAAN</name>
<sequence length="88" mass="9987">MGYTPNTITPPLFHLDTDMMSNLRILLLLWPHDATHKLLCVSCVIELGIDLNKDYGDLTSMCAQLYACHIKILSPQYCHLRGHFTLGE</sequence>
<dbReference type="Proteomes" id="UP000291084">
    <property type="component" value="Chromosome 4"/>
</dbReference>
<accession>A0A0S3RY48</accession>